<proteinExistence type="predicted"/>
<dbReference type="InterPro" id="IPR039261">
    <property type="entry name" value="FNR_nucleotide-bd"/>
</dbReference>
<evidence type="ECO:0000313" key="2">
    <source>
        <dbReference type="Proteomes" id="UP001501480"/>
    </source>
</evidence>
<name>A0ABN2VTZ9_9ACTN</name>
<organism evidence="1 2">
    <name type="scientific">Aeromicrobium halocynthiae</name>
    <dbReference type="NCBI Taxonomy" id="560557"/>
    <lineage>
        <taxon>Bacteria</taxon>
        <taxon>Bacillati</taxon>
        <taxon>Actinomycetota</taxon>
        <taxon>Actinomycetes</taxon>
        <taxon>Propionibacteriales</taxon>
        <taxon>Nocardioidaceae</taxon>
        <taxon>Aeromicrobium</taxon>
    </lineage>
</organism>
<dbReference type="Gene3D" id="3.40.50.80">
    <property type="entry name" value="Nucleotide-binding domain of ferredoxin-NADP reductase (FNR) module"/>
    <property type="match status" value="1"/>
</dbReference>
<keyword evidence="2" id="KW-1185">Reference proteome</keyword>
<reference evidence="1 2" key="1">
    <citation type="journal article" date="2019" name="Int. J. Syst. Evol. Microbiol.">
        <title>The Global Catalogue of Microorganisms (GCM) 10K type strain sequencing project: providing services to taxonomists for standard genome sequencing and annotation.</title>
        <authorList>
            <consortium name="The Broad Institute Genomics Platform"/>
            <consortium name="The Broad Institute Genome Sequencing Center for Infectious Disease"/>
            <person name="Wu L."/>
            <person name="Ma J."/>
        </authorList>
    </citation>
    <scope>NUCLEOTIDE SEQUENCE [LARGE SCALE GENOMIC DNA]</scope>
    <source>
        <strain evidence="1 2">JCM 15749</strain>
    </source>
</reference>
<accession>A0ABN2VTZ9</accession>
<evidence type="ECO:0008006" key="3">
    <source>
        <dbReference type="Google" id="ProtNLM"/>
    </source>
</evidence>
<protein>
    <recommendedName>
        <fullName evidence="3">Siderophore-interacting protein C-terminal domain-containing protein</fullName>
    </recommendedName>
</protein>
<dbReference type="EMBL" id="BAAAPY010000002">
    <property type="protein sequence ID" value="GAA2072613.1"/>
    <property type="molecule type" value="Genomic_DNA"/>
</dbReference>
<evidence type="ECO:0000313" key="1">
    <source>
        <dbReference type="EMBL" id="GAA2072613.1"/>
    </source>
</evidence>
<gene>
    <name evidence="1" type="ORF">GCM10009821_08400</name>
</gene>
<sequence>MLAVGSDADLDTLRLVLDLLPEGAYGQVIVRSDDALPTPPRVTVHHVRDDAELAEAVAAWTAEWMPDEHDDPDRAVSLWIGADAAERLHGTCPAVHALAVRL</sequence>
<comment type="caution">
    <text evidence="1">The sequence shown here is derived from an EMBL/GenBank/DDBJ whole genome shotgun (WGS) entry which is preliminary data.</text>
</comment>
<dbReference type="Proteomes" id="UP001501480">
    <property type="component" value="Unassembled WGS sequence"/>
</dbReference>